<name>A0A6C0U5Q2_9GAMM</name>
<protein>
    <submittedName>
        <fullName evidence="1">Uncharacterized protein</fullName>
    </submittedName>
</protein>
<reference evidence="1 2" key="1">
    <citation type="submission" date="2020-02" db="EMBL/GenBank/DDBJ databases">
        <title>Genome sequencing for Kineobactrum sp. M2.</title>
        <authorList>
            <person name="Park S.-J."/>
        </authorList>
    </citation>
    <scope>NUCLEOTIDE SEQUENCE [LARGE SCALE GENOMIC DNA]</scope>
    <source>
        <strain evidence="1 2">M2</strain>
    </source>
</reference>
<dbReference type="RefSeq" id="WP_163496695.1">
    <property type="nucleotide sequence ID" value="NZ_CP048711.1"/>
</dbReference>
<organism evidence="1 2">
    <name type="scientific">Kineobactrum salinum</name>
    <dbReference type="NCBI Taxonomy" id="2708301"/>
    <lineage>
        <taxon>Bacteria</taxon>
        <taxon>Pseudomonadati</taxon>
        <taxon>Pseudomonadota</taxon>
        <taxon>Gammaproteobacteria</taxon>
        <taxon>Cellvibrionales</taxon>
        <taxon>Halieaceae</taxon>
        <taxon>Kineobactrum</taxon>
    </lineage>
</organism>
<dbReference type="PROSITE" id="PS51257">
    <property type="entry name" value="PROKAR_LIPOPROTEIN"/>
    <property type="match status" value="1"/>
</dbReference>
<dbReference type="KEGG" id="kim:G3T16_19555"/>
<gene>
    <name evidence="1" type="ORF">G3T16_19555</name>
</gene>
<sequence>MHYRIFLTVFPITALAALLLVLTGCSAGPAPRAVAEPEETLTESWPAPVGQVDLQRLPQAPEAALDVALVTFDPGLPEEQAGLSRRGIFPDIRRAEARYLPVLLREQLQQSNAWGAVRVLPEPQQASELQLQGRILHSDGQFLVLEIRAQDASGRLWLEQVYVDETSEEDYPVVAGEDPFADLHRRIANDLLEFQRGLGPAELQRIRQTALLRHASALAPEAFADFLQKDQAGRYQLLRLPAKGDPMLARVERLRNQEYLFIDTVDEQYVDLYREMAPTYNLWRQYGREQALYRDDYQRRLARRDSAGARGTYAAMEQTYNAFKWSKIQQQDLEELARGFNNEIQPTVLDVSGTVFRLSGSLESQYDEWRQILREIFALESGLD</sequence>
<dbReference type="AlphaFoldDB" id="A0A6C0U5Q2"/>
<dbReference type="Proteomes" id="UP000477680">
    <property type="component" value="Chromosome"/>
</dbReference>
<accession>A0A6C0U5Q2</accession>
<evidence type="ECO:0000313" key="1">
    <source>
        <dbReference type="EMBL" id="QIB67268.1"/>
    </source>
</evidence>
<dbReference type="EMBL" id="CP048711">
    <property type="protein sequence ID" value="QIB67268.1"/>
    <property type="molecule type" value="Genomic_DNA"/>
</dbReference>
<keyword evidence="2" id="KW-1185">Reference proteome</keyword>
<evidence type="ECO:0000313" key="2">
    <source>
        <dbReference type="Proteomes" id="UP000477680"/>
    </source>
</evidence>
<proteinExistence type="predicted"/>